<dbReference type="GO" id="GO:0042597">
    <property type="term" value="C:periplasmic space"/>
    <property type="evidence" value="ECO:0007669"/>
    <property type="project" value="UniProtKB-SubCell"/>
</dbReference>
<comment type="caution">
    <text evidence="4">The sequence shown here is derived from an EMBL/GenBank/DDBJ whole genome shotgun (WGS) entry which is preliminary data.</text>
</comment>
<evidence type="ECO:0000256" key="2">
    <source>
        <dbReference type="ARBA" id="ARBA00010742"/>
    </source>
</evidence>
<dbReference type="Pfam" id="PF13379">
    <property type="entry name" value="NMT1_2"/>
    <property type="match status" value="1"/>
</dbReference>
<dbReference type="Proteomes" id="UP000315914">
    <property type="component" value="Unassembled WGS sequence"/>
</dbReference>
<evidence type="ECO:0000256" key="1">
    <source>
        <dbReference type="ARBA" id="ARBA00004418"/>
    </source>
</evidence>
<organism evidence="4 5">
    <name type="scientific">Bradyrhizobium sacchari</name>
    <dbReference type="NCBI Taxonomy" id="1399419"/>
    <lineage>
        <taxon>Bacteria</taxon>
        <taxon>Pseudomonadati</taxon>
        <taxon>Pseudomonadota</taxon>
        <taxon>Alphaproteobacteria</taxon>
        <taxon>Hyphomicrobiales</taxon>
        <taxon>Nitrobacteraceae</taxon>
        <taxon>Bradyrhizobium</taxon>
    </lineage>
</organism>
<name>A0A560II90_9BRAD</name>
<dbReference type="PANTHER" id="PTHR30024:SF47">
    <property type="entry name" value="TAURINE-BINDING PERIPLASMIC PROTEIN"/>
    <property type="match status" value="1"/>
</dbReference>
<dbReference type="EMBL" id="VITW01000006">
    <property type="protein sequence ID" value="TWB72877.1"/>
    <property type="molecule type" value="Genomic_DNA"/>
</dbReference>
<dbReference type="Gene3D" id="3.40.190.10">
    <property type="entry name" value="Periplasmic binding protein-like II"/>
    <property type="match status" value="2"/>
</dbReference>
<reference evidence="4 5" key="1">
    <citation type="submission" date="2019-06" db="EMBL/GenBank/DDBJ databases">
        <title>Genomic Encyclopedia of Type Strains, Phase IV (KMG-V): Genome sequencing to study the core and pangenomes of soil and plant-associated prokaryotes.</title>
        <authorList>
            <person name="Whitman W."/>
        </authorList>
    </citation>
    <scope>NUCLEOTIDE SEQUENCE [LARGE SCALE GENOMIC DNA]</scope>
    <source>
        <strain evidence="4 5">BR 10556</strain>
    </source>
</reference>
<evidence type="ECO:0000256" key="3">
    <source>
        <dbReference type="ARBA" id="ARBA00022729"/>
    </source>
</evidence>
<dbReference type="SUPFAM" id="SSF53850">
    <property type="entry name" value="Periplasmic binding protein-like II"/>
    <property type="match status" value="1"/>
</dbReference>
<dbReference type="GO" id="GO:0042918">
    <property type="term" value="P:alkanesulfonate transmembrane transport"/>
    <property type="evidence" value="ECO:0007669"/>
    <property type="project" value="TreeGrafter"/>
</dbReference>
<accession>A0A560II90</accession>
<evidence type="ECO:0000313" key="4">
    <source>
        <dbReference type="EMBL" id="TWB72877.1"/>
    </source>
</evidence>
<dbReference type="PANTHER" id="PTHR30024">
    <property type="entry name" value="ALIPHATIC SULFONATES-BINDING PROTEIN-RELATED"/>
    <property type="match status" value="1"/>
</dbReference>
<protein>
    <submittedName>
        <fullName evidence="4">NMT1/THI5 like protein</fullName>
    </submittedName>
</protein>
<comment type="subcellular location">
    <subcellularLocation>
        <location evidence="1">Periplasm</location>
    </subcellularLocation>
</comment>
<dbReference type="STRING" id="1399419.A5906_39805"/>
<keyword evidence="5" id="KW-1185">Reference proteome</keyword>
<evidence type="ECO:0000313" key="5">
    <source>
        <dbReference type="Proteomes" id="UP000315914"/>
    </source>
</evidence>
<dbReference type="AlphaFoldDB" id="A0A560II90"/>
<keyword evidence="3" id="KW-0732">Signal</keyword>
<comment type="similarity">
    <text evidence="2">Belongs to the bacterial solute-binding protein SsuA/TauA family.</text>
</comment>
<sequence>MAQALHAGSALIALTSIDNVIAYANGQGEVPLAGPADFFAFMGVDDGLLSVMASPSISSIGNLAGRTLAVDALTTGYVFVLKEILAQNGLFDGDVAYAAIGTGAERLAALNAGACSATLLNAPLCLAAERAGNRRLILARDVLGRYQGIVGAARRGWAEANRASVQAFIRAFHRSLQWLSEPRNQTEACAILAARLPALAGVVDVAHRMLVLEGGLEKSLTIDRDGTARVIKLREIYGTRRTDLGGPERYIDDSFLRSALA</sequence>
<proteinExistence type="inferred from homology"/>
<gene>
    <name evidence="4" type="ORF">FBZ95_106592</name>
</gene>